<dbReference type="SUPFAM" id="SSF54637">
    <property type="entry name" value="Thioesterase/thiol ester dehydrase-isomerase"/>
    <property type="match status" value="1"/>
</dbReference>
<protein>
    <recommendedName>
        <fullName evidence="1">MaoC-like domain-containing protein</fullName>
    </recommendedName>
</protein>
<dbReference type="InterPro" id="IPR029069">
    <property type="entry name" value="HotDog_dom_sf"/>
</dbReference>
<dbReference type="Pfam" id="PF01575">
    <property type="entry name" value="MaoC_dehydratas"/>
    <property type="match status" value="1"/>
</dbReference>
<dbReference type="InterPro" id="IPR050965">
    <property type="entry name" value="UPF0336/Enoyl-CoA_hydratase"/>
</dbReference>
<evidence type="ECO:0000313" key="2">
    <source>
        <dbReference type="EMBL" id="SVD60747.1"/>
    </source>
</evidence>
<feature type="non-terminal residue" evidence="2">
    <location>
        <position position="133"/>
    </location>
</feature>
<evidence type="ECO:0000259" key="1">
    <source>
        <dbReference type="Pfam" id="PF01575"/>
    </source>
</evidence>
<dbReference type="GO" id="GO:0019171">
    <property type="term" value="F:(3R)-hydroxyacyl-[acyl-carrier-protein] dehydratase activity"/>
    <property type="evidence" value="ECO:0007669"/>
    <property type="project" value="TreeGrafter"/>
</dbReference>
<reference evidence="2" key="1">
    <citation type="submission" date="2018-05" db="EMBL/GenBank/DDBJ databases">
        <authorList>
            <person name="Lanie J.A."/>
            <person name="Ng W.-L."/>
            <person name="Kazmierczak K.M."/>
            <person name="Andrzejewski T.M."/>
            <person name="Davidsen T.M."/>
            <person name="Wayne K.J."/>
            <person name="Tettelin H."/>
            <person name="Glass J.I."/>
            <person name="Rusch D."/>
            <person name="Podicherti R."/>
            <person name="Tsui H.-C.T."/>
            <person name="Winkler M.E."/>
        </authorList>
    </citation>
    <scope>NUCLEOTIDE SEQUENCE</scope>
</reference>
<name>A0A382WPC8_9ZZZZ</name>
<dbReference type="GO" id="GO:0006633">
    <property type="term" value="P:fatty acid biosynthetic process"/>
    <property type="evidence" value="ECO:0007669"/>
    <property type="project" value="TreeGrafter"/>
</dbReference>
<feature type="domain" description="MaoC-like" evidence="1">
    <location>
        <begin position="14"/>
        <end position="119"/>
    </location>
</feature>
<proteinExistence type="predicted"/>
<dbReference type="Gene3D" id="3.10.129.10">
    <property type="entry name" value="Hotdog Thioesterase"/>
    <property type="match status" value="1"/>
</dbReference>
<dbReference type="EMBL" id="UINC01161511">
    <property type="protein sequence ID" value="SVD60747.1"/>
    <property type="molecule type" value="Genomic_DNA"/>
</dbReference>
<organism evidence="2">
    <name type="scientific">marine metagenome</name>
    <dbReference type="NCBI Taxonomy" id="408172"/>
    <lineage>
        <taxon>unclassified sequences</taxon>
        <taxon>metagenomes</taxon>
        <taxon>ecological metagenomes</taxon>
    </lineage>
</organism>
<gene>
    <name evidence="2" type="ORF">METZ01_LOCUS413601</name>
</gene>
<dbReference type="InterPro" id="IPR002539">
    <property type="entry name" value="MaoC-like_dom"/>
</dbReference>
<dbReference type="PANTHER" id="PTHR43437">
    <property type="entry name" value="HYDROXYACYL-THIOESTER DEHYDRATASE TYPE 2, MITOCHONDRIAL-RELATED"/>
    <property type="match status" value="1"/>
</dbReference>
<dbReference type="PANTHER" id="PTHR43437:SF3">
    <property type="entry name" value="HYDROXYACYL-THIOESTER DEHYDRATASE TYPE 2, MITOCHONDRIAL"/>
    <property type="match status" value="1"/>
</dbReference>
<dbReference type="AlphaFoldDB" id="A0A382WPC8"/>
<accession>A0A382WPC8</accession>
<sequence length="133" mass="14574">MTVKASELSVGDTFEEVLVEDLKRTQLVMYSGTSGDYNPLHTDDIYCREAAGYPGVFAHGMLTMGMTSRIVTSLFGAENVKKYGVRFTNQVWPGDDLKGSAVVEDIREEGDETLVDLKITTTNQKGDVVVMGN</sequence>